<dbReference type="Proteomes" id="UP001162060">
    <property type="component" value="Unassembled WGS sequence"/>
</dbReference>
<dbReference type="GO" id="GO:0008270">
    <property type="term" value="F:zinc ion binding"/>
    <property type="evidence" value="ECO:0007669"/>
    <property type="project" value="UniProtKB-KW"/>
</dbReference>
<evidence type="ECO:0000256" key="3">
    <source>
        <dbReference type="ARBA" id="ARBA00022833"/>
    </source>
</evidence>
<feature type="domain" description="BED-type" evidence="6">
    <location>
        <begin position="139"/>
        <end position="195"/>
    </location>
</feature>
<feature type="region of interest" description="Disordered" evidence="5">
    <location>
        <begin position="243"/>
        <end position="262"/>
    </location>
</feature>
<dbReference type="PROSITE" id="PS50808">
    <property type="entry name" value="ZF_BED"/>
    <property type="match status" value="1"/>
</dbReference>
<feature type="region of interest" description="Disordered" evidence="5">
    <location>
        <begin position="21"/>
        <end position="45"/>
    </location>
</feature>
<evidence type="ECO:0000313" key="8">
    <source>
        <dbReference type="Proteomes" id="UP001162060"/>
    </source>
</evidence>
<feature type="region of interest" description="Disordered" evidence="5">
    <location>
        <begin position="115"/>
        <end position="142"/>
    </location>
</feature>
<keyword evidence="3" id="KW-0862">Zinc</keyword>
<evidence type="ECO:0000256" key="2">
    <source>
        <dbReference type="ARBA" id="ARBA00022771"/>
    </source>
</evidence>
<evidence type="ECO:0000256" key="5">
    <source>
        <dbReference type="SAM" id="MobiDB-lite"/>
    </source>
</evidence>
<comment type="caution">
    <text evidence="7">The sequence shown here is derived from an EMBL/GenBank/DDBJ whole genome shotgun (WGS) entry which is preliminary data.</text>
</comment>
<evidence type="ECO:0000256" key="4">
    <source>
        <dbReference type="PROSITE-ProRule" id="PRU00027"/>
    </source>
</evidence>
<proteinExistence type="predicted"/>
<dbReference type="GO" id="GO:0003677">
    <property type="term" value="F:DNA binding"/>
    <property type="evidence" value="ECO:0007669"/>
    <property type="project" value="InterPro"/>
</dbReference>
<keyword evidence="1" id="KW-0479">Metal-binding</keyword>
<feature type="compositionally biased region" description="Low complexity" evidence="5">
    <location>
        <begin position="247"/>
        <end position="258"/>
    </location>
</feature>
<reference evidence="7" key="1">
    <citation type="submission" date="2024-01" db="EMBL/GenBank/DDBJ databases">
        <authorList>
            <person name="Webb A."/>
        </authorList>
    </citation>
    <scope>NUCLEOTIDE SEQUENCE</scope>
    <source>
        <strain evidence="7">Pm1</strain>
    </source>
</reference>
<evidence type="ECO:0000259" key="6">
    <source>
        <dbReference type="PROSITE" id="PS50808"/>
    </source>
</evidence>
<organism evidence="7 8">
    <name type="scientific">Peronospora matthiolae</name>
    <dbReference type="NCBI Taxonomy" id="2874970"/>
    <lineage>
        <taxon>Eukaryota</taxon>
        <taxon>Sar</taxon>
        <taxon>Stramenopiles</taxon>
        <taxon>Oomycota</taxon>
        <taxon>Peronosporomycetes</taxon>
        <taxon>Peronosporales</taxon>
        <taxon>Peronosporaceae</taxon>
        <taxon>Peronospora</taxon>
    </lineage>
</organism>
<dbReference type="AlphaFoldDB" id="A0AAV1UJK0"/>
<dbReference type="EMBL" id="CAKLBY020000221">
    <property type="protein sequence ID" value="CAK7935029.1"/>
    <property type="molecule type" value="Genomic_DNA"/>
</dbReference>
<keyword evidence="2 4" id="KW-0863">Zinc-finger</keyword>
<dbReference type="InterPro" id="IPR003656">
    <property type="entry name" value="Znf_BED"/>
</dbReference>
<feature type="compositionally biased region" description="Low complexity" evidence="5">
    <location>
        <begin position="115"/>
        <end position="136"/>
    </location>
</feature>
<protein>
    <recommendedName>
        <fullName evidence="6">BED-type domain-containing protein</fullName>
    </recommendedName>
</protein>
<sequence>MTIANSADICSFFFAPAADPDPSFSSAPTSPPPPNESLVPKRGRKKKRVLLGGANRHRCRLCQNVYTQAVSTGYTNLLTHLRLKHPDWSAMFTSQKLVPVSVAPGRVPRVRVNTLSLAPTDSSPSATSSSNPSTRPAGRKRGPVYDHFVDVSLSANPTLQVKKMRCLYCHCDTPQLSGRLKRHLAAKCPNVPQNVKAIFATAACDMSQLTPSTVVSDMTVKAMGTPIPVQPVPTAGKVVTVGSEAVPSSSTSLPTSTSKATNRDRLGATRWQAIEAKLTAALVTTKSPWKLLDNADFRTAVEMMLPVEAGEFPLTAGRARTEVLDQLSLGYDRECRDVLTASTAVTIGIRATGDGDDGGTADAGRRATYVALDEWRRAFVLSVGSEPSAVPDVAEILPVLSKVQLMGLNSKLFLCAPTWGTYAHARRDLLRDAASATDRAVVLMGVCMTQQTALLVRELVRSSEPLEEALDAAVLLADALHVVPSLHERVLRGVSTDTSDGDGNVQKAFVQVSCTSWRSIAIAVKQTSRLQAILRPAISEEKGATSSMLRRLLDVGSSDKAWIALRHTDQLLAPLHCVSVLSEIQTTTSGQILALWIWLFGAAMRSPLFDDQADALRKSYERRLACYVEEHSLACLVLDPRVRGVGLSVSGLRRCRGVAVRVAATLVSNFNESNFIRSYNDYMKQQGDFGESGVWNAANTSNPIEFWNDYEGDALHDQLAVVAKTVCSFVPHTCSLEELWTARSRRSESKTFEASKELEQCTKVRYGAARSTQASAKDVMRNCLMLLDVEDGIPFERMLQVNAVTREENKRENNQNVSVRAVLERIQDGIAKDAAGFSAPLTSLDVSWFDVSPIGLDKIRSTMETYLSAAAQ</sequence>
<name>A0AAV1UJK0_9STRA</name>
<gene>
    <name evidence="7" type="ORF">PM001_LOCUS20179</name>
</gene>
<evidence type="ECO:0000256" key="1">
    <source>
        <dbReference type="ARBA" id="ARBA00022723"/>
    </source>
</evidence>
<evidence type="ECO:0000313" key="7">
    <source>
        <dbReference type="EMBL" id="CAK7935029.1"/>
    </source>
</evidence>
<accession>A0AAV1UJK0</accession>